<dbReference type="PANTHER" id="PTHR43630:SF1">
    <property type="entry name" value="POLY-BETA-1,6-N-ACETYL-D-GLUCOSAMINE SYNTHASE"/>
    <property type="match status" value="1"/>
</dbReference>
<dbReference type="CDD" id="cd02525">
    <property type="entry name" value="Succinoglycan_BP_ExoA"/>
    <property type="match status" value="1"/>
</dbReference>
<dbReference type="InterPro" id="IPR001173">
    <property type="entry name" value="Glyco_trans_2-like"/>
</dbReference>
<dbReference type="Proteomes" id="UP000198885">
    <property type="component" value="Unassembled WGS sequence"/>
</dbReference>
<dbReference type="InterPro" id="IPR029044">
    <property type="entry name" value="Nucleotide-diphossugar_trans"/>
</dbReference>
<dbReference type="OrthoDB" id="8416156at2"/>
<proteinExistence type="inferred from homology"/>
<dbReference type="Pfam" id="PF00535">
    <property type="entry name" value="Glycos_transf_2"/>
    <property type="match status" value="1"/>
</dbReference>
<evidence type="ECO:0000256" key="1">
    <source>
        <dbReference type="ARBA" id="ARBA00006739"/>
    </source>
</evidence>
<accession>A0A1H9WT03</accession>
<feature type="domain" description="Glycosyltransferase 2-like" evidence="5">
    <location>
        <begin position="16"/>
        <end position="186"/>
    </location>
</feature>
<protein>
    <submittedName>
        <fullName evidence="6">Succinoglycan biosynthesis protein ExoA</fullName>
    </submittedName>
</protein>
<gene>
    <name evidence="6" type="ORF">SAMN04490244_11310</name>
</gene>
<dbReference type="PANTHER" id="PTHR43630">
    <property type="entry name" value="POLY-BETA-1,6-N-ACETYL-D-GLUCOSAMINE SYNTHASE"/>
    <property type="match status" value="1"/>
</dbReference>
<keyword evidence="4" id="KW-0812">Transmembrane</keyword>
<dbReference type="GO" id="GO:0016757">
    <property type="term" value="F:glycosyltransferase activity"/>
    <property type="evidence" value="ECO:0007669"/>
    <property type="project" value="UniProtKB-KW"/>
</dbReference>
<organism evidence="6 7">
    <name type="scientific">Tranquillimonas rosea</name>
    <dbReference type="NCBI Taxonomy" id="641238"/>
    <lineage>
        <taxon>Bacteria</taxon>
        <taxon>Pseudomonadati</taxon>
        <taxon>Pseudomonadota</taxon>
        <taxon>Alphaproteobacteria</taxon>
        <taxon>Rhodobacterales</taxon>
        <taxon>Roseobacteraceae</taxon>
        <taxon>Tranquillimonas</taxon>
    </lineage>
</organism>
<dbReference type="Gene3D" id="3.90.550.10">
    <property type="entry name" value="Spore Coat Polysaccharide Biosynthesis Protein SpsA, Chain A"/>
    <property type="match status" value="1"/>
</dbReference>
<sequence>MSETESAPCAPEDVAVVVPVLNEAGAIEACLRSLLESDDFARRTQVIVADGGSTDGTQQIVRDLAEHAFPNISLIDNPDRLQSAAVNRAAMDQPAPRKLLIRCDGHSVYPEGYVRRVAEALTARPEAASVATVMDATGNRGFQRAAAWVTDTPIGSGGSAHRGGRRSGWVDHGHHAGFRLDWFRRIGGYDPAFSHNEDAEYDYRLAQAGGRVWLESDIRLQYTMRPTLAALWRQYMNYGMGRARTRQKHEMRLKARQIAPALHVALTAFALLVSPVLPAALLYPAFYLLVLAITSVVGAVKLRSTAGLWAGPALAAMHFAWGIGFLRQTLRRPPHRTATGAAT</sequence>
<evidence type="ECO:0000256" key="2">
    <source>
        <dbReference type="ARBA" id="ARBA00022676"/>
    </source>
</evidence>
<keyword evidence="3" id="KW-0808">Transferase</keyword>
<dbReference type="STRING" id="641238.SAMN04490244_11310"/>
<keyword evidence="7" id="KW-1185">Reference proteome</keyword>
<name>A0A1H9WT03_9RHOB</name>
<dbReference type="EMBL" id="FOGU01000013">
    <property type="protein sequence ID" value="SES37005.1"/>
    <property type="molecule type" value="Genomic_DNA"/>
</dbReference>
<evidence type="ECO:0000313" key="7">
    <source>
        <dbReference type="Proteomes" id="UP000198885"/>
    </source>
</evidence>
<comment type="similarity">
    <text evidence="1">Belongs to the glycosyltransferase 2 family.</text>
</comment>
<keyword evidence="4" id="KW-0472">Membrane</keyword>
<feature type="transmembrane region" description="Helical" evidence="4">
    <location>
        <begin position="306"/>
        <end position="326"/>
    </location>
</feature>
<dbReference type="SUPFAM" id="SSF53448">
    <property type="entry name" value="Nucleotide-diphospho-sugar transferases"/>
    <property type="match status" value="1"/>
</dbReference>
<keyword evidence="4" id="KW-1133">Transmembrane helix</keyword>
<dbReference type="AlphaFoldDB" id="A0A1H9WT03"/>
<dbReference type="RefSeq" id="WP_092695937.1">
    <property type="nucleotide sequence ID" value="NZ_FOGU01000013.1"/>
</dbReference>
<feature type="transmembrane region" description="Helical" evidence="4">
    <location>
        <begin position="261"/>
        <end position="286"/>
    </location>
</feature>
<evidence type="ECO:0000256" key="4">
    <source>
        <dbReference type="SAM" id="Phobius"/>
    </source>
</evidence>
<evidence type="ECO:0000259" key="5">
    <source>
        <dbReference type="Pfam" id="PF00535"/>
    </source>
</evidence>
<evidence type="ECO:0000256" key="3">
    <source>
        <dbReference type="ARBA" id="ARBA00022679"/>
    </source>
</evidence>
<evidence type="ECO:0000313" key="6">
    <source>
        <dbReference type="EMBL" id="SES37005.1"/>
    </source>
</evidence>
<keyword evidence="2" id="KW-0328">Glycosyltransferase</keyword>
<reference evidence="6 7" key="1">
    <citation type="submission" date="2016-10" db="EMBL/GenBank/DDBJ databases">
        <authorList>
            <person name="de Groot N.N."/>
        </authorList>
    </citation>
    <scope>NUCLEOTIDE SEQUENCE [LARGE SCALE GENOMIC DNA]</scope>
    <source>
        <strain evidence="6 7">DSM 23042</strain>
    </source>
</reference>